<comment type="catalytic activity">
    <reaction evidence="9">
        <text>L-threonyl-[protein] + ATP = O-phospho-L-threonyl-[protein] + ADP + H(+)</text>
        <dbReference type="Rhea" id="RHEA:46608"/>
        <dbReference type="Rhea" id="RHEA-COMP:11060"/>
        <dbReference type="Rhea" id="RHEA-COMP:11605"/>
        <dbReference type="ChEBI" id="CHEBI:15378"/>
        <dbReference type="ChEBI" id="CHEBI:30013"/>
        <dbReference type="ChEBI" id="CHEBI:30616"/>
        <dbReference type="ChEBI" id="CHEBI:61977"/>
        <dbReference type="ChEBI" id="CHEBI:456216"/>
        <dbReference type="EC" id="2.7.11.1"/>
    </reaction>
</comment>
<dbReference type="InterPro" id="IPR027417">
    <property type="entry name" value="P-loop_NTPase"/>
</dbReference>
<dbReference type="GO" id="GO:0031683">
    <property type="term" value="F:G-protein beta/gamma-subunit complex binding"/>
    <property type="evidence" value="ECO:0007669"/>
    <property type="project" value="InterPro"/>
</dbReference>
<dbReference type="PANTHER" id="PTHR43671">
    <property type="entry name" value="SERINE/THREONINE-PROTEIN KINASE NEK"/>
    <property type="match status" value="1"/>
</dbReference>
<dbReference type="PANTHER" id="PTHR43671:SF98">
    <property type="entry name" value="SERINE_THREONINE-PROTEIN KINASE NEK11"/>
    <property type="match status" value="1"/>
</dbReference>
<dbReference type="GO" id="GO:0007186">
    <property type="term" value="P:G protein-coupled receptor signaling pathway"/>
    <property type="evidence" value="ECO:0007669"/>
    <property type="project" value="InterPro"/>
</dbReference>
<dbReference type="AlphaFoldDB" id="A0AAW2YN14"/>
<feature type="binding site" evidence="11">
    <location>
        <begin position="162"/>
        <end position="168"/>
    </location>
    <ligand>
        <name>GTP</name>
        <dbReference type="ChEBI" id="CHEBI:37565"/>
    </ligand>
</feature>
<keyword evidence="7 11" id="KW-0342">GTP-binding</keyword>
<dbReference type="InterPro" id="IPR011009">
    <property type="entry name" value="Kinase-like_dom_sf"/>
</dbReference>
<dbReference type="PROSITE" id="PS00108">
    <property type="entry name" value="PROTEIN_KINASE_ST"/>
    <property type="match status" value="1"/>
</dbReference>
<evidence type="ECO:0000256" key="5">
    <source>
        <dbReference type="ARBA" id="ARBA00022777"/>
    </source>
</evidence>
<dbReference type="Gene3D" id="1.10.510.10">
    <property type="entry name" value="Transferase(Phosphotransferase) domain 1"/>
    <property type="match status" value="1"/>
</dbReference>
<evidence type="ECO:0000313" key="15">
    <source>
        <dbReference type="EMBL" id="KAL0478712.1"/>
    </source>
</evidence>
<dbReference type="InterPro" id="IPR001019">
    <property type="entry name" value="Gprotein_alpha_su"/>
</dbReference>
<dbReference type="InterPro" id="IPR000719">
    <property type="entry name" value="Prot_kinase_dom"/>
</dbReference>
<evidence type="ECO:0000256" key="6">
    <source>
        <dbReference type="ARBA" id="ARBA00022840"/>
    </source>
</evidence>
<dbReference type="EC" id="2.7.11.1" evidence="1"/>
<feature type="binding site" evidence="12">
    <location>
        <position position="19"/>
    </location>
    <ligand>
        <name>Mg(2+)</name>
        <dbReference type="ChEBI" id="CHEBI:18420"/>
    </ligand>
</feature>
<dbReference type="SUPFAM" id="SSF52540">
    <property type="entry name" value="P-loop containing nucleoside triphosphate hydrolases"/>
    <property type="match status" value="1"/>
</dbReference>
<feature type="region of interest" description="Disordered" evidence="13">
    <location>
        <begin position="416"/>
        <end position="441"/>
    </location>
</feature>
<dbReference type="EMBL" id="JAOPGA020000460">
    <property type="protein sequence ID" value="KAL0478712.1"/>
    <property type="molecule type" value="Genomic_DNA"/>
</dbReference>
<feature type="binding site" evidence="11">
    <location>
        <begin position="187"/>
        <end position="191"/>
    </location>
    <ligand>
        <name>GTP</name>
        <dbReference type="ChEBI" id="CHEBI:37565"/>
    </ligand>
</feature>
<dbReference type="GO" id="GO:0046872">
    <property type="term" value="F:metal ion binding"/>
    <property type="evidence" value="ECO:0007669"/>
    <property type="project" value="UniProtKB-KW"/>
</dbReference>
<dbReference type="Gene3D" id="3.30.200.20">
    <property type="entry name" value="Phosphorylase Kinase, domain 1"/>
    <property type="match status" value="1"/>
</dbReference>
<dbReference type="InterPro" id="IPR008271">
    <property type="entry name" value="Ser/Thr_kinase_AS"/>
</dbReference>
<gene>
    <name evidence="15" type="ORF">AKO1_008272</name>
</gene>
<dbReference type="Proteomes" id="UP001431209">
    <property type="component" value="Unassembled WGS sequence"/>
</dbReference>
<name>A0AAW2YN14_9EUKA</name>
<sequence length="753" mass="86228">MSGYDSRVILVGCGSSGKTSIVKVARILYGSARDKGLHKDAEYRVIVKRNIQYNLIMTAKNLIRECSTRKINLGQEVSVSAGRIIAISEDDLIDERWEEDTQYKDQISKDIRALWKESCVKDLIIKHYPSLSVYILDNAKYFLESTFRVFKYGYTATDADYLENYTITSGVPSVELRVDGRPIRLFDTGGQRSERRKWRLVSQNSETSPHVHCFVVDLSGFDVKIEDDNTTTRLNESFEAFKQYCIDLSSIKNEHFDPEIVLILNKRTNFRNKINQQGSTGHYFRNFVDQSETYEFNILEILSKGPSISSIEDDTYECCLKYVARTFVDAAAEYYTKGSLSHIYVMDTIEHYQDVINLFETCLGPLSSKVINRTTNPSVPSHMSDIFSVDTIATSDATPLEPIKITRKNKHIFSSTPCSPIDRSAQRRHPIKRPPAPVEQEAPQIKNLSIKDKYKLKKLIAKGGQGSIYLVEKVGTDAENGSARQYIMKRMELKNGNLLNQSFDEIKNLYQLNGHKNICNIIDFFMEIKKRKNVVQVTHGDAKKKKNSDDAAMDQEDHTYILAIVMEYCHGGDMRSYLATKRREKAVVNELVIVRWLKQIADALSFVHSVGLIHRDMKPENIFFQDVEHQVVMLGDFGLSVIIQDRLNNFFQSKNSEAAGSPFYTAPEQMAGVIYDSRVDVWALGCIVLEMMTLEIADYKLLTDKQREDKLNNCLSMYSYEIVEFVRQCVKIDPDQRPNEERFKILIENIANS</sequence>
<dbReference type="Pfam" id="PF00069">
    <property type="entry name" value="Pkinase"/>
    <property type="match status" value="1"/>
</dbReference>
<accession>A0AAW2YN14</accession>
<dbReference type="GO" id="GO:0005525">
    <property type="term" value="F:GTP binding"/>
    <property type="evidence" value="ECO:0007669"/>
    <property type="project" value="UniProtKB-KW"/>
</dbReference>
<evidence type="ECO:0000313" key="16">
    <source>
        <dbReference type="Proteomes" id="UP001431209"/>
    </source>
</evidence>
<evidence type="ECO:0000256" key="10">
    <source>
        <dbReference type="ARBA" id="ARBA00048679"/>
    </source>
</evidence>
<keyword evidence="3" id="KW-0808">Transferase</keyword>
<dbReference type="InterPro" id="IPR011025">
    <property type="entry name" value="GproteinA_insert"/>
</dbReference>
<protein>
    <recommendedName>
        <fullName evidence="1">non-specific serine/threonine protein kinase</fullName>
        <ecNumber evidence="1">2.7.11.1</ecNumber>
    </recommendedName>
</protein>
<evidence type="ECO:0000256" key="3">
    <source>
        <dbReference type="ARBA" id="ARBA00022679"/>
    </source>
</evidence>
<dbReference type="GO" id="GO:0005634">
    <property type="term" value="C:nucleus"/>
    <property type="evidence" value="ECO:0007669"/>
    <property type="project" value="TreeGrafter"/>
</dbReference>
<dbReference type="Gene3D" id="3.40.50.300">
    <property type="entry name" value="P-loop containing nucleotide triphosphate hydrolases"/>
    <property type="match status" value="1"/>
</dbReference>
<dbReference type="GO" id="GO:0003924">
    <property type="term" value="F:GTPase activity"/>
    <property type="evidence" value="ECO:0007669"/>
    <property type="project" value="InterPro"/>
</dbReference>
<keyword evidence="12" id="KW-0460">Magnesium</keyword>
<evidence type="ECO:0000256" key="1">
    <source>
        <dbReference type="ARBA" id="ARBA00012513"/>
    </source>
</evidence>
<dbReference type="GO" id="GO:0005524">
    <property type="term" value="F:ATP binding"/>
    <property type="evidence" value="ECO:0007669"/>
    <property type="project" value="UniProtKB-KW"/>
</dbReference>
<keyword evidence="12" id="KW-0479">Metal-binding</keyword>
<feature type="domain" description="Protein kinase" evidence="14">
    <location>
        <begin position="454"/>
        <end position="747"/>
    </location>
</feature>
<evidence type="ECO:0000256" key="2">
    <source>
        <dbReference type="ARBA" id="ARBA00022527"/>
    </source>
</evidence>
<dbReference type="SUPFAM" id="SSF47895">
    <property type="entry name" value="Transducin (alpha subunit), insertion domain"/>
    <property type="match status" value="1"/>
</dbReference>
<keyword evidence="6" id="KW-0067">ATP-binding</keyword>
<dbReference type="PROSITE" id="PS50011">
    <property type="entry name" value="PROTEIN_KINASE_DOM"/>
    <property type="match status" value="1"/>
</dbReference>
<comment type="catalytic activity">
    <reaction evidence="10">
        <text>L-seryl-[protein] + ATP = O-phospho-L-seryl-[protein] + ADP + H(+)</text>
        <dbReference type="Rhea" id="RHEA:17989"/>
        <dbReference type="Rhea" id="RHEA-COMP:9863"/>
        <dbReference type="Rhea" id="RHEA-COMP:11604"/>
        <dbReference type="ChEBI" id="CHEBI:15378"/>
        <dbReference type="ChEBI" id="CHEBI:29999"/>
        <dbReference type="ChEBI" id="CHEBI:30616"/>
        <dbReference type="ChEBI" id="CHEBI:83421"/>
        <dbReference type="ChEBI" id="CHEBI:456216"/>
        <dbReference type="EC" id="2.7.11.1"/>
    </reaction>
</comment>
<dbReference type="PROSITE" id="PS51882">
    <property type="entry name" value="G_ALPHA"/>
    <property type="match status" value="1"/>
</dbReference>
<organism evidence="15 16">
    <name type="scientific">Acrasis kona</name>
    <dbReference type="NCBI Taxonomy" id="1008807"/>
    <lineage>
        <taxon>Eukaryota</taxon>
        <taxon>Discoba</taxon>
        <taxon>Heterolobosea</taxon>
        <taxon>Tetramitia</taxon>
        <taxon>Eutetramitia</taxon>
        <taxon>Acrasidae</taxon>
        <taxon>Acrasis</taxon>
    </lineage>
</organism>
<evidence type="ECO:0000256" key="7">
    <source>
        <dbReference type="ARBA" id="ARBA00023134"/>
    </source>
</evidence>
<keyword evidence="2" id="KW-0723">Serine/threonine-protein kinase</keyword>
<proteinExistence type="predicted"/>
<dbReference type="Pfam" id="PF00503">
    <property type="entry name" value="G-alpha"/>
    <property type="match status" value="1"/>
</dbReference>
<evidence type="ECO:0000259" key="14">
    <source>
        <dbReference type="PROSITE" id="PS50011"/>
    </source>
</evidence>
<evidence type="ECO:0000256" key="13">
    <source>
        <dbReference type="SAM" id="MobiDB-lite"/>
    </source>
</evidence>
<evidence type="ECO:0000256" key="12">
    <source>
        <dbReference type="PIRSR" id="PIRSR601019-2"/>
    </source>
</evidence>
<evidence type="ECO:0000256" key="9">
    <source>
        <dbReference type="ARBA" id="ARBA00047899"/>
    </source>
</evidence>
<keyword evidence="8" id="KW-0807">Transducer</keyword>
<keyword evidence="4 11" id="KW-0547">Nucleotide-binding</keyword>
<dbReference type="PRINTS" id="PR00318">
    <property type="entry name" value="GPROTEINA"/>
</dbReference>
<dbReference type="SUPFAM" id="SSF56112">
    <property type="entry name" value="Protein kinase-like (PK-like)"/>
    <property type="match status" value="1"/>
</dbReference>
<comment type="caution">
    <text evidence="15">The sequence shown here is derived from an EMBL/GenBank/DDBJ whole genome shotgun (WGS) entry which is preliminary data.</text>
</comment>
<reference evidence="15 16" key="1">
    <citation type="submission" date="2024-03" db="EMBL/GenBank/DDBJ databases">
        <title>The Acrasis kona genome and developmental transcriptomes reveal deep origins of eukaryotic multicellular pathways.</title>
        <authorList>
            <person name="Sheikh S."/>
            <person name="Fu C.-J."/>
            <person name="Brown M.W."/>
            <person name="Baldauf S.L."/>
        </authorList>
    </citation>
    <scope>NUCLEOTIDE SEQUENCE [LARGE SCALE GENOMIC DNA]</scope>
    <source>
        <strain evidence="15 16">ATCC MYA-3509</strain>
    </source>
</reference>
<evidence type="ECO:0000256" key="11">
    <source>
        <dbReference type="PIRSR" id="PIRSR601019-1"/>
    </source>
</evidence>
<dbReference type="SMART" id="SM00220">
    <property type="entry name" value="S_TKc"/>
    <property type="match status" value="1"/>
</dbReference>
<dbReference type="Gene3D" id="1.10.400.10">
    <property type="entry name" value="GI Alpha 1, domain 2-like"/>
    <property type="match status" value="1"/>
</dbReference>
<evidence type="ECO:0000256" key="8">
    <source>
        <dbReference type="ARBA" id="ARBA00023224"/>
    </source>
</evidence>
<keyword evidence="16" id="KW-1185">Reference proteome</keyword>
<dbReference type="InterPro" id="IPR050660">
    <property type="entry name" value="NEK_Ser/Thr_kinase"/>
</dbReference>
<dbReference type="GO" id="GO:0004674">
    <property type="term" value="F:protein serine/threonine kinase activity"/>
    <property type="evidence" value="ECO:0007669"/>
    <property type="project" value="UniProtKB-KW"/>
</dbReference>
<feature type="binding site" evidence="12">
    <location>
        <position position="168"/>
    </location>
    <ligand>
        <name>Mg(2+)</name>
        <dbReference type="ChEBI" id="CHEBI:18420"/>
    </ligand>
</feature>
<dbReference type="SMART" id="SM00275">
    <property type="entry name" value="G_alpha"/>
    <property type="match status" value="1"/>
</dbReference>
<keyword evidence="5" id="KW-0418">Kinase</keyword>
<evidence type="ECO:0000256" key="4">
    <source>
        <dbReference type="ARBA" id="ARBA00022741"/>
    </source>
</evidence>